<gene>
    <name evidence="1" type="ORF">METZ01_LOCUS253022</name>
</gene>
<proteinExistence type="predicted"/>
<reference evidence="1" key="1">
    <citation type="submission" date="2018-05" db="EMBL/GenBank/DDBJ databases">
        <authorList>
            <person name="Lanie J.A."/>
            <person name="Ng W.-L."/>
            <person name="Kazmierczak K.M."/>
            <person name="Andrzejewski T.M."/>
            <person name="Davidsen T.M."/>
            <person name="Wayne K.J."/>
            <person name="Tettelin H."/>
            <person name="Glass J.I."/>
            <person name="Rusch D."/>
            <person name="Podicherti R."/>
            <person name="Tsui H.-C.T."/>
            <person name="Winkler M.E."/>
        </authorList>
    </citation>
    <scope>NUCLEOTIDE SEQUENCE</scope>
</reference>
<dbReference type="Pfam" id="PF10504">
    <property type="entry name" value="DUF2452"/>
    <property type="match status" value="1"/>
</dbReference>
<dbReference type="AlphaFoldDB" id="A0A382IKR8"/>
<evidence type="ECO:0008006" key="2">
    <source>
        <dbReference type="Google" id="ProtNLM"/>
    </source>
</evidence>
<evidence type="ECO:0000313" key="1">
    <source>
        <dbReference type="EMBL" id="SVC00168.1"/>
    </source>
</evidence>
<protein>
    <recommendedName>
        <fullName evidence="2">DUF2452 domain-containing protein</fullName>
    </recommendedName>
</protein>
<sequence length="123" mass="14860">MKDKKKSLLRYADNVASPVIKPEDVKAWETDSIKSVNRHFNQRFEEIKKEYTKLIDEFKWNELVYKSKYTFKPVQGKMYHLYQKNDDNKDLFLSLIGPDEWDMLFIGSFKLLSNNKWEKIEDE</sequence>
<organism evidence="1">
    <name type="scientific">marine metagenome</name>
    <dbReference type="NCBI Taxonomy" id="408172"/>
    <lineage>
        <taxon>unclassified sequences</taxon>
        <taxon>metagenomes</taxon>
        <taxon>ecological metagenomes</taxon>
    </lineage>
</organism>
<dbReference type="InterPro" id="IPR019534">
    <property type="entry name" value="DUF2452"/>
</dbReference>
<dbReference type="EMBL" id="UINC01067971">
    <property type="protein sequence ID" value="SVC00168.1"/>
    <property type="molecule type" value="Genomic_DNA"/>
</dbReference>
<accession>A0A382IKR8</accession>
<name>A0A382IKR8_9ZZZZ</name>